<dbReference type="eggNOG" id="COG3210">
    <property type="taxonomic scope" value="Bacteria"/>
</dbReference>
<accession>E1WYI7</accession>
<dbReference type="STRING" id="862908.BMS_1157"/>
<protein>
    <recommendedName>
        <fullName evidence="1">Fibronectin type-III domain-containing protein</fullName>
    </recommendedName>
</protein>
<evidence type="ECO:0000313" key="2">
    <source>
        <dbReference type="EMBL" id="CBW26035.1"/>
    </source>
</evidence>
<organism evidence="2 3">
    <name type="scientific">Halobacteriovorax marinus (strain ATCC BAA-682 / DSM 15412 / SJ)</name>
    <name type="common">Bacteriovorax marinus</name>
    <dbReference type="NCBI Taxonomy" id="862908"/>
    <lineage>
        <taxon>Bacteria</taxon>
        <taxon>Pseudomonadati</taxon>
        <taxon>Bdellovibrionota</taxon>
        <taxon>Bacteriovoracia</taxon>
        <taxon>Bacteriovoracales</taxon>
        <taxon>Halobacteriovoraceae</taxon>
        <taxon>Halobacteriovorax</taxon>
    </lineage>
</organism>
<name>E1WYI7_HALMS</name>
<proteinExistence type="predicted"/>
<gene>
    <name evidence="2" type="ordered locus">BMS_1157</name>
</gene>
<sequence length="524" mass="57141">MAYSLLSHRYHKSTQTLNIKGKLRKLIFLLKYLFYNTDKWLISMKSKESKFTFILLFLLLAISCAKKEQEDILENSQSNPINTSPEVSVAIASINEPINGTYGEGGELIFQIIYEEIIQVTGTPRISLNIGGVSSYATYVSGSGTNGIEFKYTISSGDNDIDGISLNSSSIDLNSGEMKNSDGDNAQLDLSSDIDSLNSVLVDTTNSPPDKVTGVTTAPTTSNTSLGVAWTVPNDNGIDISAYSIQYREAGTSNWTNTSSSTNSKTLTGLSSGTTYEIRVAASNGVLGAYSTIVTTEIFDILSLNPIAWLSATDISNGGAQPSHGDKIDQWEDLTGLATAATETNVAKQPVFHENVFNGLPAVRFDDLDRGLEGTFVRTNNGGLTLITVGKMDTNTSRKCFFEFYQEGSANSGNDARRGFFFTYGYNSAGINANLDDTSFNIWTATDSGTQSSQWENGVNLYTDRNNYFPRTDFLGNGVYVLGDDKTGGDRLNGYIGEFLIFDKILSDEERTKVETYLKNKWGL</sequence>
<dbReference type="Gene3D" id="2.60.40.10">
    <property type="entry name" value="Immunoglobulins"/>
    <property type="match status" value="1"/>
</dbReference>
<dbReference type="InterPro" id="IPR013320">
    <property type="entry name" value="ConA-like_dom_sf"/>
</dbReference>
<dbReference type="KEGG" id="bmx:BMS_1157"/>
<dbReference type="Pfam" id="PF00041">
    <property type="entry name" value="fn3"/>
    <property type="match status" value="1"/>
</dbReference>
<keyword evidence="3" id="KW-1185">Reference proteome</keyword>
<evidence type="ECO:0000313" key="3">
    <source>
        <dbReference type="Proteomes" id="UP000008963"/>
    </source>
</evidence>
<feature type="domain" description="Fibronectin type-III" evidence="1">
    <location>
        <begin position="208"/>
        <end position="301"/>
    </location>
</feature>
<evidence type="ECO:0000259" key="1">
    <source>
        <dbReference type="PROSITE" id="PS50853"/>
    </source>
</evidence>
<dbReference type="SUPFAM" id="SSF49265">
    <property type="entry name" value="Fibronectin type III"/>
    <property type="match status" value="1"/>
</dbReference>
<dbReference type="InterPro" id="IPR003961">
    <property type="entry name" value="FN3_dom"/>
</dbReference>
<dbReference type="SMART" id="SM00060">
    <property type="entry name" value="FN3"/>
    <property type="match status" value="1"/>
</dbReference>
<dbReference type="InterPro" id="IPR036116">
    <property type="entry name" value="FN3_sf"/>
</dbReference>
<dbReference type="PATRIC" id="fig|862908.3.peg.1101"/>
<dbReference type="AlphaFoldDB" id="E1WYI7"/>
<dbReference type="CDD" id="cd00063">
    <property type="entry name" value="FN3"/>
    <property type="match status" value="1"/>
</dbReference>
<dbReference type="InterPro" id="IPR013783">
    <property type="entry name" value="Ig-like_fold"/>
</dbReference>
<dbReference type="EMBL" id="FQ312005">
    <property type="protein sequence ID" value="CBW26035.1"/>
    <property type="molecule type" value="Genomic_DNA"/>
</dbReference>
<dbReference type="HOGENOM" id="CLU_519497_0_0_7"/>
<dbReference type="Proteomes" id="UP000008963">
    <property type="component" value="Chromosome"/>
</dbReference>
<dbReference type="PROSITE" id="PS50853">
    <property type="entry name" value="FN3"/>
    <property type="match status" value="1"/>
</dbReference>
<reference evidence="3" key="1">
    <citation type="journal article" date="2013" name="ISME J.">
        <title>A small predatory core genome in the divergent marine Bacteriovorax marinus SJ and the terrestrial Bdellovibrio bacteriovorus.</title>
        <authorList>
            <person name="Crossman L.C."/>
            <person name="Chen H."/>
            <person name="Cerdeno-Tarraga A.M."/>
            <person name="Brooks K."/>
            <person name="Quail M.A."/>
            <person name="Pineiro S.A."/>
            <person name="Hobley L."/>
            <person name="Sockett R.E."/>
            <person name="Bentley S.D."/>
            <person name="Parkhill J."/>
            <person name="Williams H.N."/>
            <person name="Stine O.C."/>
        </authorList>
    </citation>
    <scope>NUCLEOTIDE SEQUENCE [LARGE SCALE GENOMIC DNA]</scope>
    <source>
        <strain evidence="3">ATCC BAA-682 / DSM 15412 / SJ</strain>
    </source>
</reference>
<dbReference type="SUPFAM" id="SSF49899">
    <property type="entry name" value="Concanavalin A-like lectins/glucanases"/>
    <property type="match status" value="1"/>
</dbReference>